<protein>
    <recommendedName>
        <fullName evidence="1">Transposase IS204/IS1001/IS1096/IS1165 DDE domain-containing protein</fullName>
    </recommendedName>
</protein>
<evidence type="ECO:0000259" key="1">
    <source>
        <dbReference type="Pfam" id="PF01610"/>
    </source>
</evidence>
<dbReference type="EMBL" id="PVNS01000006">
    <property type="protein sequence ID" value="PRO65865.1"/>
    <property type="molecule type" value="Genomic_DNA"/>
</dbReference>
<feature type="domain" description="Transposase IS204/IS1001/IS1096/IS1165 DDE" evidence="1">
    <location>
        <begin position="153"/>
        <end position="277"/>
    </location>
</feature>
<keyword evidence="3" id="KW-1185">Reference proteome</keyword>
<dbReference type="Proteomes" id="UP000243650">
    <property type="component" value="Unassembled WGS sequence"/>
</dbReference>
<dbReference type="Gene3D" id="1.10.10.60">
    <property type="entry name" value="Homeodomain-like"/>
    <property type="match status" value="1"/>
</dbReference>
<organism evidence="2 3">
    <name type="scientific">Alkalicoccus urumqiensis</name>
    <name type="common">Bacillus urumqiensis</name>
    <dbReference type="NCBI Taxonomy" id="1548213"/>
    <lineage>
        <taxon>Bacteria</taxon>
        <taxon>Bacillati</taxon>
        <taxon>Bacillota</taxon>
        <taxon>Bacilli</taxon>
        <taxon>Bacillales</taxon>
        <taxon>Bacillaceae</taxon>
        <taxon>Alkalicoccus</taxon>
    </lineage>
</organism>
<dbReference type="Pfam" id="PF01610">
    <property type="entry name" value="DDE_Tnp_ISL3"/>
    <property type="match status" value="1"/>
</dbReference>
<dbReference type="PANTHER" id="PTHR33498">
    <property type="entry name" value="TRANSPOSASE FOR INSERTION SEQUENCE ELEMENT IS1557"/>
    <property type="match status" value="1"/>
</dbReference>
<name>A0A2P6MHT9_ALKUR</name>
<dbReference type="AlphaFoldDB" id="A0A2P6MHT9"/>
<evidence type="ECO:0000313" key="3">
    <source>
        <dbReference type="Proteomes" id="UP000243650"/>
    </source>
</evidence>
<dbReference type="InterPro" id="IPR002560">
    <property type="entry name" value="Transposase_DDE"/>
</dbReference>
<proteinExistence type="predicted"/>
<gene>
    <name evidence="2" type="ORF">C6I21_08190</name>
</gene>
<sequence length="282" mass="33139">MGKVLPARIKRKEKMGILESPTLIIKETKQERRQRENAEQKWALIQEAKRLQKQGYSLRRIAKTLSSSWVTVRRYLAMQEPPSAHRGKRPKPLDAHQKHVISMIESGESIKTIYTVLTTQYGYQGTYGAVRVFGTEFRKKKKQGQPFHAQAYYSRRTIRRLLWQNPLAEKEKRNSINDILQQYPVLGPFYAFLTSFRTCVTNWDADGFRSLILFEKNRDDPLTKAFITRLLTDFQPTLHALMNEDSNGYVEGQVNRLKMIKRLLYGRASFHLLRIRMLYRSQ</sequence>
<dbReference type="PANTHER" id="PTHR33498:SF1">
    <property type="entry name" value="TRANSPOSASE FOR INSERTION SEQUENCE ELEMENT IS1557"/>
    <property type="match status" value="1"/>
</dbReference>
<evidence type="ECO:0000313" key="2">
    <source>
        <dbReference type="EMBL" id="PRO65865.1"/>
    </source>
</evidence>
<accession>A0A2P6MHT9</accession>
<reference evidence="2 3" key="1">
    <citation type="submission" date="2018-03" db="EMBL/GenBank/DDBJ databases">
        <title>Bacillus urumqiensis sp. nov., a moderately haloalkaliphilic bacterium isolated from a salt lake.</title>
        <authorList>
            <person name="Zhao B."/>
            <person name="Liao Z."/>
        </authorList>
    </citation>
    <scope>NUCLEOTIDE SEQUENCE [LARGE SCALE GENOMIC DNA]</scope>
    <source>
        <strain evidence="2 3">BZ-SZ-XJ18</strain>
    </source>
</reference>
<comment type="caution">
    <text evidence="2">The sequence shown here is derived from an EMBL/GenBank/DDBJ whole genome shotgun (WGS) entry which is preliminary data.</text>
</comment>
<dbReference type="InterPro" id="IPR047951">
    <property type="entry name" value="Transpos_ISL3"/>
</dbReference>